<gene>
    <name evidence="1" type="ORF">TAV2_LOCUS5308</name>
</gene>
<dbReference type="Gene3D" id="3.40.50.1360">
    <property type="match status" value="1"/>
</dbReference>
<accession>A0AAU9RN80</accession>
<keyword evidence="2" id="KW-1185">Reference proteome</keyword>
<evidence type="ECO:0000313" key="1">
    <source>
        <dbReference type="EMBL" id="CAH2044332.1"/>
    </source>
</evidence>
<evidence type="ECO:0000313" key="2">
    <source>
        <dbReference type="Proteomes" id="UP000836841"/>
    </source>
</evidence>
<dbReference type="AlphaFoldDB" id="A0AAU9RN80"/>
<name>A0AAU9RN80_THLAR</name>
<protein>
    <submittedName>
        <fullName evidence="1">Uncharacterized protein</fullName>
    </submittedName>
</protein>
<proteinExistence type="predicted"/>
<reference evidence="1 2" key="1">
    <citation type="submission" date="2022-03" db="EMBL/GenBank/DDBJ databases">
        <authorList>
            <person name="Nunn A."/>
            <person name="Chopra R."/>
            <person name="Nunn A."/>
            <person name="Contreras Garrido A."/>
        </authorList>
    </citation>
    <scope>NUCLEOTIDE SEQUENCE [LARGE SCALE GENOMIC DNA]</scope>
</reference>
<dbReference type="EMBL" id="OU466858">
    <property type="protein sequence ID" value="CAH2044332.1"/>
    <property type="molecule type" value="Genomic_DNA"/>
</dbReference>
<dbReference type="Proteomes" id="UP000836841">
    <property type="component" value="Chromosome 2"/>
</dbReference>
<organism evidence="1 2">
    <name type="scientific">Thlaspi arvense</name>
    <name type="common">Field penny-cress</name>
    <dbReference type="NCBI Taxonomy" id="13288"/>
    <lineage>
        <taxon>Eukaryota</taxon>
        <taxon>Viridiplantae</taxon>
        <taxon>Streptophyta</taxon>
        <taxon>Embryophyta</taxon>
        <taxon>Tracheophyta</taxon>
        <taxon>Spermatophyta</taxon>
        <taxon>Magnoliopsida</taxon>
        <taxon>eudicotyledons</taxon>
        <taxon>Gunneridae</taxon>
        <taxon>Pentapetalae</taxon>
        <taxon>rosids</taxon>
        <taxon>malvids</taxon>
        <taxon>Brassicales</taxon>
        <taxon>Brassicaceae</taxon>
        <taxon>Thlaspideae</taxon>
        <taxon>Thlaspi</taxon>
    </lineage>
</organism>
<sequence>MASAPATMKREKTVFANEKEVAKAMAEYTATLSAKFCKERGYFTVVLSGGDLVNWLRYVRY</sequence>